<organism evidence="12 13">
    <name type="scientific">Mesomycoplasma dispar</name>
    <dbReference type="NCBI Taxonomy" id="86660"/>
    <lineage>
        <taxon>Bacteria</taxon>
        <taxon>Bacillati</taxon>
        <taxon>Mycoplasmatota</taxon>
        <taxon>Mycoplasmoidales</taxon>
        <taxon>Metamycoplasmataceae</taxon>
        <taxon>Mesomycoplasma</taxon>
    </lineage>
</organism>
<keyword evidence="6 12" id="KW-0067">ATP-binding</keyword>
<keyword evidence="3" id="KW-1003">Cell membrane</keyword>
<dbReference type="InterPro" id="IPR027417">
    <property type="entry name" value="P-loop_NTPase"/>
</dbReference>
<keyword evidence="2" id="KW-0813">Transport</keyword>
<sequence>MIKINNLTKKIDNRYIFKSLNLKIKTNKITFVIGKSGIGKTTLINLIANFTKKDKGEILFYKDGKQIKNPLIDVVFQDFNLIPQLSVKNNILIGNSIIEKNFDLNLLEKSASFLNIQNSKLAQETKDLSGGEKQRVAILRAFSRNSDFILLDEPTGNLDKENAIAVFDSLVKLAKNKTILVVSHNLELAKLYADQIIHIKSDFVETEIIKREKNNQENESQNFLFDSNIQKKRPNLWVKFKTGVFLSIVDFKSKITTTILLIFSFLVTIFGIVLFGVLNLKVQGTNIQKIYQHQLDSILIRKTNYNDRFLPDEIKKIEENGEKITKILPFYIPPQMNFSYRGSKFIQFPVDFIDETDFFSKRFKPDSNDFQGKFIKNENEIIVSKSLASELKIENPIGKKIRFIDPINSRFDNKELLIVGVNNSFNDQNVNLSFLNFNLIKSTFTTNWKNDSEKNQIFDYLSSNGLGKNIPISKNYYENQDEIKNLRILEGNFPKNSSEIAISKNVQDLLNFNNKPSLINSSIYSISITNDQKFNFKIVGIFDENNKNNSNETSKVNEKDIEQNKIVLNHSIIEKTRDLNPLFLKVFFDHKNLNEYIEKFTSQFPEYKRIEKSNVINHLIISSQILTQLIILIVLIVFSISLFVLIIFYAKNLTDSKKKMIGILKALGAKTIKIFLYHWMTLILISLLIFVFGLVLIVPIAPEIYTLITKQTFTFPLYSQVSAYFLIVWISMVFILSFIYLIISWFFYRKSVVNLLK</sequence>
<keyword evidence="8 10" id="KW-0472">Membrane</keyword>
<evidence type="ECO:0000256" key="7">
    <source>
        <dbReference type="ARBA" id="ARBA00022989"/>
    </source>
</evidence>
<evidence type="ECO:0000256" key="4">
    <source>
        <dbReference type="ARBA" id="ARBA00022692"/>
    </source>
</evidence>
<evidence type="ECO:0000256" key="1">
    <source>
        <dbReference type="ARBA" id="ARBA00004429"/>
    </source>
</evidence>
<dbReference type="Gene3D" id="3.40.50.300">
    <property type="entry name" value="P-loop containing nucleotide triphosphate hydrolases"/>
    <property type="match status" value="1"/>
</dbReference>
<evidence type="ECO:0000313" key="13">
    <source>
        <dbReference type="Proteomes" id="UP000224629"/>
    </source>
</evidence>
<comment type="subcellular location">
    <subcellularLocation>
        <location evidence="1">Cell inner membrane</location>
        <topology evidence="1">Multi-pass membrane protein</topology>
    </subcellularLocation>
</comment>
<dbReference type="PANTHER" id="PTHR42734:SF17">
    <property type="entry name" value="METAL TRANSPORT SYSTEM ATP-BINDING PROTEIN TM_0124-RELATED"/>
    <property type="match status" value="1"/>
</dbReference>
<feature type="domain" description="ABC transporter" evidence="11">
    <location>
        <begin position="2"/>
        <end position="226"/>
    </location>
</feature>
<protein>
    <submittedName>
        <fullName evidence="12">ABC transporter ATP-binding protein</fullName>
    </submittedName>
</protein>
<dbReference type="PANTHER" id="PTHR42734">
    <property type="entry name" value="METAL TRANSPORT SYSTEM ATP-BINDING PROTEIN TM_0124-RELATED"/>
    <property type="match status" value="1"/>
</dbReference>
<dbReference type="PROSITE" id="PS50893">
    <property type="entry name" value="ABC_TRANSPORTER_2"/>
    <property type="match status" value="1"/>
</dbReference>
<dbReference type="PROSITE" id="PS00211">
    <property type="entry name" value="ABC_TRANSPORTER_1"/>
    <property type="match status" value="1"/>
</dbReference>
<evidence type="ECO:0000256" key="10">
    <source>
        <dbReference type="SAM" id="Phobius"/>
    </source>
</evidence>
<dbReference type="EMBL" id="CP024161">
    <property type="protein sequence ID" value="ATP59973.1"/>
    <property type="molecule type" value="Genomic_DNA"/>
</dbReference>
<dbReference type="InterPro" id="IPR050153">
    <property type="entry name" value="Metal_Ion_Import_ABC"/>
</dbReference>
<dbReference type="SMART" id="SM00382">
    <property type="entry name" value="AAA"/>
    <property type="match status" value="1"/>
</dbReference>
<dbReference type="SUPFAM" id="SSF52540">
    <property type="entry name" value="P-loop containing nucleoside triphosphate hydrolases"/>
    <property type="match status" value="1"/>
</dbReference>
<keyword evidence="7 10" id="KW-1133">Transmembrane helix</keyword>
<accession>A0ABM6PSH1</accession>
<evidence type="ECO:0000256" key="3">
    <source>
        <dbReference type="ARBA" id="ARBA00022475"/>
    </source>
</evidence>
<gene>
    <name evidence="12" type="ORF">CSW10_03575</name>
</gene>
<dbReference type="Pfam" id="PF02687">
    <property type="entry name" value="FtsX"/>
    <property type="match status" value="1"/>
</dbReference>
<keyword evidence="4 10" id="KW-0812">Transmembrane</keyword>
<evidence type="ECO:0000313" key="12">
    <source>
        <dbReference type="EMBL" id="ATP59973.1"/>
    </source>
</evidence>
<dbReference type="Pfam" id="PF00005">
    <property type="entry name" value="ABC_tran"/>
    <property type="match status" value="1"/>
</dbReference>
<dbReference type="RefSeq" id="WP_099452169.1">
    <property type="nucleotide sequence ID" value="NZ_CP024161.1"/>
</dbReference>
<feature type="transmembrane region" description="Helical" evidence="10">
    <location>
        <begin position="259"/>
        <end position="278"/>
    </location>
</feature>
<dbReference type="GO" id="GO:0005524">
    <property type="term" value="F:ATP binding"/>
    <property type="evidence" value="ECO:0007669"/>
    <property type="project" value="UniProtKB-KW"/>
</dbReference>
<evidence type="ECO:0000256" key="5">
    <source>
        <dbReference type="ARBA" id="ARBA00022741"/>
    </source>
</evidence>
<comment type="similarity">
    <text evidence="9">Belongs to the ABC transporter superfamily. Macrolide exporter (TC 3.A.1.122) family.</text>
</comment>
<dbReference type="InterPro" id="IPR017871">
    <property type="entry name" value="ABC_transporter-like_CS"/>
</dbReference>
<dbReference type="InterPro" id="IPR003593">
    <property type="entry name" value="AAA+_ATPase"/>
</dbReference>
<feature type="transmembrane region" description="Helical" evidence="10">
    <location>
        <begin position="674"/>
        <end position="701"/>
    </location>
</feature>
<keyword evidence="5" id="KW-0547">Nucleotide-binding</keyword>
<proteinExistence type="inferred from homology"/>
<evidence type="ECO:0000256" key="6">
    <source>
        <dbReference type="ARBA" id="ARBA00022840"/>
    </source>
</evidence>
<name>A0ABM6PSH1_9BACT</name>
<evidence type="ECO:0000256" key="8">
    <source>
        <dbReference type="ARBA" id="ARBA00023136"/>
    </source>
</evidence>
<feature type="transmembrane region" description="Helical" evidence="10">
    <location>
        <begin position="629"/>
        <end position="650"/>
    </location>
</feature>
<keyword evidence="13" id="KW-1185">Reference proteome</keyword>
<evidence type="ECO:0000259" key="11">
    <source>
        <dbReference type="PROSITE" id="PS50893"/>
    </source>
</evidence>
<evidence type="ECO:0000256" key="2">
    <source>
        <dbReference type="ARBA" id="ARBA00022448"/>
    </source>
</evidence>
<feature type="transmembrane region" description="Helical" evidence="10">
    <location>
        <begin position="721"/>
        <end position="748"/>
    </location>
</feature>
<dbReference type="InterPro" id="IPR003439">
    <property type="entry name" value="ABC_transporter-like_ATP-bd"/>
</dbReference>
<reference evidence="12" key="1">
    <citation type="submission" date="2017-10" db="EMBL/GenBank/DDBJ databases">
        <title>Genome-wide analysis of the first isolated strain mycoplasma dispar GS01.</title>
        <authorList>
            <person name="Hao H."/>
            <person name="Chen S."/>
            <person name="Zhao P."/>
            <person name="Chu Y."/>
            <person name="Liu Y."/>
        </authorList>
    </citation>
    <scope>NUCLEOTIDE SEQUENCE [LARGE SCALE GENOMIC DNA]</scope>
    <source>
        <strain evidence="12">GS01</strain>
    </source>
</reference>
<dbReference type="Proteomes" id="UP000224629">
    <property type="component" value="Chromosome"/>
</dbReference>
<dbReference type="InterPro" id="IPR003838">
    <property type="entry name" value="ABC3_permease_C"/>
</dbReference>
<evidence type="ECO:0000256" key="9">
    <source>
        <dbReference type="ARBA" id="ARBA00038388"/>
    </source>
</evidence>